<feature type="non-terminal residue" evidence="5">
    <location>
        <position position="818"/>
    </location>
</feature>
<dbReference type="HOGENOM" id="CLU_345481_0_0_1"/>
<dbReference type="InterPro" id="IPR036546">
    <property type="entry name" value="MED15_KIX"/>
</dbReference>
<feature type="region of interest" description="Disordered" evidence="3">
    <location>
        <begin position="550"/>
        <end position="648"/>
    </location>
</feature>
<evidence type="ECO:0000313" key="5">
    <source>
        <dbReference type="EMBL" id="EOB13319.1"/>
    </source>
</evidence>
<dbReference type="AlphaFoldDB" id="R0M5Q3"/>
<feature type="compositionally biased region" description="Polar residues" evidence="3">
    <location>
        <begin position="231"/>
        <end position="240"/>
    </location>
</feature>
<evidence type="ECO:0000256" key="3">
    <source>
        <dbReference type="SAM" id="MobiDB-lite"/>
    </source>
</evidence>
<feature type="region of interest" description="Disordered" evidence="3">
    <location>
        <begin position="217"/>
        <end position="240"/>
    </location>
</feature>
<evidence type="ECO:0000256" key="1">
    <source>
        <dbReference type="ARBA" id="ARBA00004123"/>
    </source>
</evidence>
<dbReference type="EMBL" id="KB908989">
    <property type="protein sequence ID" value="EOB13319.1"/>
    <property type="molecule type" value="Genomic_DNA"/>
</dbReference>
<feature type="domain" description="Mediator complex subunit 15 KIX" evidence="4">
    <location>
        <begin position="164"/>
        <end position="226"/>
    </location>
</feature>
<comment type="subcellular location">
    <subcellularLocation>
        <location evidence="1">Nucleus</location>
    </subcellularLocation>
</comment>
<feature type="compositionally biased region" description="Basic residues" evidence="3">
    <location>
        <begin position="582"/>
        <end position="592"/>
    </location>
</feature>
<evidence type="ECO:0000259" key="4">
    <source>
        <dbReference type="Pfam" id="PF16987"/>
    </source>
</evidence>
<dbReference type="OrthoDB" id="2189774at2759"/>
<keyword evidence="2" id="KW-0539">Nucleus</keyword>
<dbReference type="GO" id="GO:0005634">
    <property type="term" value="C:nucleus"/>
    <property type="evidence" value="ECO:0007669"/>
    <property type="project" value="UniProtKB-SubCell"/>
</dbReference>
<dbReference type="Gene3D" id="1.10.246.20">
    <property type="entry name" value="Coactivator CBP, KIX domain"/>
    <property type="match status" value="1"/>
</dbReference>
<accession>R0M5Q3</accession>
<sequence>MKADPNKKKTEDKEADKSVTIDKKKDEKKGKEAKKDGSKDEEAKKDSGKKDGDKKDGDKKGKDADKKNGDKKDKSPVEDVIFMGNDIPKQQPSPKPKPKPTKETEKENSMDDLFFVLKNMPNKSKGKEGKELYVEGDFETPKDNKLDKKKFKFVGLIKSSNKKEIVAYLYKLIKESPLFKDYTDDRIREAAVRAEHKAYTSSSTKDEYLRAMNSKAQRIKSTKTNEAPVERNSTGTYNSGYGQYSYPPMYQEPTYVNQTYERKEPAFVNQRNPNSYANKSADLHQNGYQQGNFYNNREMPSRNQTLFNNVTIKDANKNYNNRIYNGREYERPLNHVNNNYAFVNPQTSTDSFMYVNELNGHLKYDQNHNQPYSGGYQVRSGYITERGFHSNQNLFENYPEPQYTKFQPTKKMSDFKPSVSNLKYRQRYEEQPYQPQETYLRRGVSQNNVSYIRHPRTSPIGMAPPKKTERSFSIAGQAYPRQVEKNSVKRQDLRREEVNTKDNTKFNDLDKKIYENKPKKKLEIDESQANELFNSFGSLFEPQNDVNYDSPSNFFEVAPSKGSLSGKPEEEGVDIRKDSQGKKKKDTPKGQKKNLNGSEELPGNLQEKKTNSAKSILSKKLESVTSKKYPSSNQSPVNPPLNLSPPINLPSPNYSNVVDIGKIKKKAKKSPLTSPVPAHLKEFIDSKNLFILDSSTQDLKALEASLSRCLETQIKAAKIYAEHKKDFPNSKLHESYIHADSLINKQRESLPFNVFFLTWRCVDNLLDSLKRVYIDMKVQSDESRNPVLIFSDVINGAYNAFHSAKKRDKDFVLDLRDK</sequence>
<reference evidence="5 6" key="1">
    <citation type="journal article" date="2013" name="BMC Genomics">
        <title>Comparative genomics of parasitic silkworm microsporidia reveal an association between genome expansion and host adaptation.</title>
        <authorList>
            <person name="Pan G."/>
            <person name="Xu J."/>
            <person name="Li T."/>
            <person name="Xia Q."/>
            <person name="Liu S.L."/>
            <person name="Zhang G."/>
            <person name="Li S."/>
            <person name="Li C."/>
            <person name="Liu H."/>
            <person name="Yang L."/>
            <person name="Liu T."/>
            <person name="Zhang X."/>
            <person name="Wu Z."/>
            <person name="Fan W."/>
            <person name="Dang X."/>
            <person name="Xiang H."/>
            <person name="Tao M."/>
            <person name="Li Y."/>
            <person name="Hu J."/>
            <person name="Li Z."/>
            <person name="Lin L."/>
            <person name="Luo J."/>
            <person name="Geng L."/>
            <person name="Wang L."/>
            <person name="Long M."/>
            <person name="Wan Y."/>
            <person name="He N."/>
            <person name="Zhang Z."/>
            <person name="Lu C."/>
            <person name="Keeling P.J."/>
            <person name="Wang J."/>
            <person name="Xiang Z."/>
            <person name="Zhou Z."/>
        </authorList>
    </citation>
    <scope>NUCLEOTIDE SEQUENCE [LARGE SCALE GENOMIC DNA]</scope>
    <source>
        <strain evidence="6">CQ1 / CVCC 102059</strain>
    </source>
</reference>
<gene>
    <name evidence="5" type="ORF">NBO_81g0012</name>
</gene>
<dbReference type="InterPro" id="IPR036529">
    <property type="entry name" value="KIX_dom_sf"/>
</dbReference>
<feature type="compositionally biased region" description="Basic and acidic residues" evidence="3">
    <location>
        <begin position="567"/>
        <end position="581"/>
    </location>
</feature>
<dbReference type="Pfam" id="PF16987">
    <property type="entry name" value="KIX_2"/>
    <property type="match status" value="1"/>
</dbReference>
<feature type="compositionally biased region" description="Basic and acidic residues" evidence="3">
    <location>
        <begin position="1"/>
        <end position="77"/>
    </location>
</feature>
<evidence type="ECO:0000256" key="2">
    <source>
        <dbReference type="ARBA" id="ARBA00023242"/>
    </source>
</evidence>
<feature type="compositionally biased region" description="Pro residues" evidence="3">
    <location>
        <begin position="637"/>
        <end position="648"/>
    </location>
</feature>
<dbReference type="Proteomes" id="UP000016927">
    <property type="component" value="Unassembled WGS sequence"/>
</dbReference>
<evidence type="ECO:0000313" key="6">
    <source>
        <dbReference type="Proteomes" id="UP000016927"/>
    </source>
</evidence>
<name>R0M5Q3_NOSB1</name>
<feature type="compositionally biased region" description="Basic and acidic residues" evidence="3">
    <location>
        <begin position="100"/>
        <end position="109"/>
    </location>
</feature>
<organism evidence="5 6">
    <name type="scientific">Nosema bombycis (strain CQ1 / CVCC 102059)</name>
    <name type="common">Microsporidian parasite</name>
    <name type="synonym">Pebrine of silkworm</name>
    <dbReference type="NCBI Taxonomy" id="578461"/>
    <lineage>
        <taxon>Eukaryota</taxon>
        <taxon>Fungi</taxon>
        <taxon>Fungi incertae sedis</taxon>
        <taxon>Microsporidia</taxon>
        <taxon>Nosematidae</taxon>
        <taxon>Nosema</taxon>
    </lineage>
</organism>
<dbReference type="VEuPathDB" id="MicrosporidiaDB:NBO_81g0012"/>
<proteinExistence type="predicted"/>
<dbReference type="OMA" id="MYPTNLN"/>
<dbReference type="GO" id="GO:0003712">
    <property type="term" value="F:transcription coregulator activity"/>
    <property type="evidence" value="ECO:0007669"/>
    <property type="project" value="InterPro"/>
</dbReference>
<feature type="region of interest" description="Disordered" evidence="3">
    <location>
        <begin position="1"/>
        <end position="110"/>
    </location>
</feature>
<protein>
    <submittedName>
        <fullName evidence="5">MADS domain containing protein</fullName>
    </submittedName>
</protein>
<keyword evidence="6" id="KW-1185">Reference proteome</keyword>
<dbReference type="GO" id="GO:0006355">
    <property type="term" value="P:regulation of DNA-templated transcription"/>
    <property type="evidence" value="ECO:0007669"/>
    <property type="project" value="InterPro"/>
</dbReference>